<organism evidence="1 2">
    <name type="scientific">Variovorax terrae</name>
    <dbReference type="NCBI Taxonomy" id="2923278"/>
    <lineage>
        <taxon>Bacteria</taxon>
        <taxon>Pseudomonadati</taxon>
        <taxon>Pseudomonadota</taxon>
        <taxon>Betaproteobacteria</taxon>
        <taxon>Burkholderiales</taxon>
        <taxon>Comamonadaceae</taxon>
        <taxon>Variovorax</taxon>
    </lineage>
</organism>
<proteinExistence type="predicted"/>
<accession>A0A9X2APR8</accession>
<keyword evidence="2" id="KW-1185">Reference proteome</keyword>
<dbReference type="EMBL" id="JALGBI010000001">
    <property type="protein sequence ID" value="MCJ0762336.1"/>
    <property type="molecule type" value="Genomic_DNA"/>
</dbReference>
<dbReference type="AlphaFoldDB" id="A0A9X2APR8"/>
<dbReference type="Proteomes" id="UP001139447">
    <property type="component" value="Unassembled WGS sequence"/>
</dbReference>
<evidence type="ECO:0000313" key="2">
    <source>
        <dbReference type="Proteomes" id="UP001139447"/>
    </source>
</evidence>
<protein>
    <submittedName>
        <fullName evidence="1">DUF1631 domain-containing protein</fullName>
    </submittedName>
</protein>
<dbReference type="InterPro" id="IPR012434">
    <property type="entry name" value="DUF1631"/>
</dbReference>
<sequence length="749" mass="81645">MAIQDPHQMQQHAALYESCVSEAARRGKPLMHKLVDSTRLALHQRTGRVSDPHELSPVMESLRLLNKHEAMLVERYPEALKAAFAEAVSSGAARPAHTEAPSFDELELMDEAQVQESVELARAQQLALLASDAQLTELNALICAAQGLKTVQPDRNPLRPDVYVRTLLAVLKQTEVAASVRLRWMQYMGETLGQELADTYSELSIQLRSHRVVAAAYTVTQTAPPGSPAASRPPAAARSRDDVLLTVDQLRRLLAGELDGAQEPFAAQFAREFEGAGREAAVRPEFSPTVPAAFEALQEMKQVETVMQRLAVRNKAAEPARVPGTASAAAPSLGQSLGQEVVNLMVDNIAHDPRLLAPVQQVVRSLEPALLKLALIDPRFFSDKRHPARHLLEQVTQRSLAWGRVDAPGFSAFMEPLLQAVDALVEMPIGGAEPFSFALKSLEEAWDEQQGHERRQRDKAMQALMQAEQRNLLAEKLAAELRNRPDLLQAPAPMAAFLCGPWTQVMAQAKLADAGASADPGGYAGIINDLLWSAQPQLAHQHLARLTRLIPPLLDKLREGLRSIDYPRPLTHAFFETLMALHQQALKPTATPAAPPAAASTREELEARFSRTDGAIPWIAPTEAQHSGFMDTEEPPSTRPPFAATQPAFTAALLQPAPASRAAGIPLGAWVELLVQDRWVRTQLTWASPHGTLFMFTSVDGGTHSMTRRSLDTLLAEGRLQVVSGQAVVDGALDAVAQTAMRNSLDVML</sequence>
<comment type="caution">
    <text evidence="1">The sequence shown here is derived from an EMBL/GenBank/DDBJ whole genome shotgun (WGS) entry which is preliminary data.</text>
</comment>
<dbReference type="Pfam" id="PF07793">
    <property type="entry name" value="DUF1631"/>
    <property type="match status" value="1"/>
</dbReference>
<evidence type="ECO:0000313" key="1">
    <source>
        <dbReference type="EMBL" id="MCJ0762336.1"/>
    </source>
</evidence>
<reference evidence="1" key="1">
    <citation type="submission" date="2022-03" db="EMBL/GenBank/DDBJ databases">
        <authorList>
            <person name="Woo C.Y."/>
        </authorList>
    </citation>
    <scope>NUCLEOTIDE SEQUENCE</scope>
    <source>
        <strain evidence="1">CYS-02</strain>
    </source>
</reference>
<gene>
    <name evidence="1" type="ORF">MMF98_03850</name>
</gene>
<dbReference type="RefSeq" id="WP_243304494.1">
    <property type="nucleotide sequence ID" value="NZ_JALGBI010000001.1"/>
</dbReference>
<name>A0A9X2APR8_9BURK</name>